<name>A0A0G1NJ03_9BACT</name>
<feature type="repeat" description="TPR" evidence="3">
    <location>
        <begin position="473"/>
        <end position="506"/>
    </location>
</feature>
<feature type="transmembrane region" description="Helical" evidence="5">
    <location>
        <begin position="256"/>
        <end position="272"/>
    </location>
</feature>
<feature type="transmembrane region" description="Helical" evidence="5">
    <location>
        <begin position="156"/>
        <end position="177"/>
    </location>
</feature>
<evidence type="ECO:0000256" key="2">
    <source>
        <dbReference type="ARBA" id="ARBA00022803"/>
    </source>
</evidence>
<feature type="transmembrane region" description="Helical" evidence="5">
    <location>
        <begin position="279"/>
        <end position="299"/>
    </location>
</feature>
<evidence type="ECO:0000313" key="7">
    <source>
        <dbReference type="Proteomes" id="UP000034107"/>
    </source>
</evidence>
<evidence type="ECO:0000256" key="1">
    <source>
        <dbReference type="ARBA" id="ARBA00022737"/>
    </source>
</evidence>
<dbReference type="PROSITE" id="PS50293">
    <property type="entry name" value="TPR_REGION"/>
    <property type="match status" value="2"/>
</dbReference>
<feature type="repeat" description="TPR" evidence="3">
    <location>
        <begin position="541"/>
        <end position="574"/>
    </location>
</feature>
<feature type="region of interest" description="Disordered" evidence="4">
    <location>
        <begin position="38"/>
        <end position="58"/>
    </location>
</feature>
<dbReference type="Pfam" id="PF13181">
    <property type="entry name" value="TPR_8"/>
    <property type="match status" value="1"/>
</dbReference>
<keyword evidence="2 3" id="KW-0802">TPR repeat</keyword>
<dbReference type="SMART" id="SM00028">
    <property type="entry name" value="TPR"/>
    <property type="match status" value="4"/>
</dbReference>
<dbReference type="InterPro" id="IPR052346">
    <property type="entry name" value="O-mannosyl-transferase_TMTC"/>
</dbReference>
<evidence type="ECO:0000256" key="3">
    <source>
        <dbReference type="PROSITE-ProRule" id="PRU00339"/>
    </source>
</evidence>
<feature type="transmembrane region" description="Helical" evidence="5">
    <location>
        <begin position="233"/>
        <end position="250"/>
    </location>
</feature>
<protein>
    <submittedName>
        <fullName evidence="6">Uncharacterized protein</fullName>
    </submittedName>
</protein>
<feature type="transmembrane region" description="Helical" evidence="5">
    <location>
        <begin position="92"/>
        <end position="114"/>
    </location>
</feature>
<accession>A0A0G1NJ03</accession>
<proteinExistence type="predicted"/>
<keyword evidence="1" id="KW-0677">Repeat</keyword>
<gene>
    <name evidence="6" type="ORF">UX31_C0040G0002</name>
</gene>
<feature type="transmembrane region" description="Helical" evidence="5">
    <location>
        <begin position="376"/>
        <end position="394"/>
    </location>
</feature>
<comment type="caution">
    <text evidence="6">The sequence shown here is derived from an EMBL/GenBank/DDBJ whole genome shotgun (WGS) entry which is preliminary data.</text>
</comment>
<feature type="transmembrane region" description="Helical" evidence="5">
    <location>
        <begin position="431"/>
        <end position="449"/>
    </location>
</feature>
<evidence type="ECO:0000256" key="5">
    <source>
        <dbReference type="SAM" id="Phobius"/>
    </source>
</evidence>
<dbReference type="Gene3D" id="1.25.40.10">
    <property type="entry name" value="Tetratricopeptide repeat domain"/>
    <property type="match status" value="1"/>
</dbReference>
<keyword evidence="5" id="KW-1133">Transmembrane helix</keyword>
<feature type="repeat" description="TPR" evidence="3">
    <location>
        <begin position="575"/>
        <end position="608"/>
    </location>
</feature>
<reference evidence="6 7" key="1">
    <citation type="journal article" date="2015" name="Nature">
        <title>rRNA introns, odd ribosomes, and small enigmatic genomes across a large radiation of phyla.</title>
        <authorList>
            <person name="Brown C.T."/>
            <person name="Hug L.A."/>
            <person name="Thomas B.C."/>
            <person name="Sharon I."/>
            <person name="Castelle C.J."/>
            <person name="Singh A."/>
            <person name="Wilkins M.J."/>
            <person name="Williams K.H."/>
            <person name="Banfield J.F."/>
        </authorList>
    </citation>
    <scope>NUCLEOTIDE SEQUENCE [LARGE SCALE GENOMIC DNA]</scope>
</reference>
<dbReference type="AlphaFoldDB" id="A0A0G1NJ03"/>
<evidence type="ECO:0000256" key="4">
    <source>
        <dbReference type="SAM" id="MobiDB-lite"/>
    </source>
</evidence>
<dbReference type="InterPro" id="IPR019734">
    <property type="entry name" value="TPR_rpt"/>
</dbReference>
<dbReference type="Pfam" id="PF13424">
    <property type="entry name" value="TPR_12"/>
    <property type="match status" value="1"/>
</dbReference>
<dbReference type="Proteomes" id="UP000034107">
    <property type="component" value="Unassembled WGS sequence"/>
</dbReference>
<dbReference type="PANTHER" id="PTHR44227">
    <property type="match status" value="1"/>
</dbReference>
<keyword evidence="5" id="KW-0812">Transmembrane</keyword>
<keyword evidence="5" id="KW-0472">Membrane</keyword>
<dbReference type="EMBL" id="LCLS01000040">
    <property type="protein sequence ID" value="KKU20461.1"/>
    <property type="molecule type" value="Genomic_DNA"/>
</dbReference>
<feature type="transmembrane region" description="Helical" evidence="5">
    <location>
        <begin position="406"/>
        <end position="425"/>
    </location>
</feature>
<dbReference type="PROSITE" id="PS50005">
    <property type="entry name" value="TPR"/>
    <property type="match status" value="4"/>
</dbReference>
<feature type="transmembrane region" description="Helical" evidence="5">
    <location>
        <begin position="351"/>
        <end position="370"/>
    </location>
</feature>
<organism evidence="6 7">
    <name type="scientific">Candidatus Nomurabacteria bacterium GW2011_GWA1_46_11</name>
    <dbReference type="NCBI Taxonomy" id="1618732"/>
    <lineage>
        <taxon>Bacteria</taxon>
        <taxon>Candidatus Nomuraibacteriota</taxon>
    </lineage>
</organism>
<feature type="repeat" description="TPR" evidence="3">
    <location>
        <begin position="507"/>
        <end position="540"/>
    </location>
</feature>
<dbReference type="SUPFAM" id="SSF48452">
    <property type="entry name" value="TPR-like"/>
    <property type="match status" value="1"/>
</dbReference>
<evidence type="ECO:0000313" key="6">
    <source>
        <dbReference type="EMBL" id="KKU20461.1"/>
    </source>
</evidence>
<feature type="transmembrane region" description="Helical" evidence="5">
    <location>
        <begin position="184"/>
        <end position="200"/>
    </location>
</feature>
<sequence length="622" mass="69882">MPEITIKQKKFIEKNRYSLSINEMAKSLSLSPEQIDQYLHPAQNPPNQTPSSDYQPPVATTTATTPIDTGIHFHLPNVNFKVSDEPRIKQRYILIILIVTVILVYGNGLFGGFVSDDISAIVTNPKVGDLAATLTHPTIGGILTTLAFKLGGYNPIFYHLNNLIFHLGSVILIYFIFKLLTKKTFLPGLIALIFAIHPITTESVVWISGLPYVSYTFFGLLTLLIIITIQQKILPLPFLATAVFTFGLSFLSSEKSVAFVLIILIYLALFWSRRAAGILLAATMSMTVLFAKPLWSIFYQRILDANPSFAGGITFYNPLVQIPVAIYTYIKLFLFPINLTYYHETLNYNPVLLLYYYLLLSGLLLLGIVLYKKRQFVVLLGLVIFLLGFSPTLLPIRIAWIVAERYAYLPAIGFSVGLSYILLFIWNRNRWGFIVATAALVLMYSGLTIKRTFDWRSEETLWPATAAVSPDSTHARYNMGEIYRKKGDLKKAKEEFEAAIYYQPNNLEATNALATLNLQMGESTEAAKLFDKAKAMNPQSVDYIVSTAIAAIQQKKYDEALKLLEEAKELDPKSTIVYNALGGMYFELGDKKKAIEMLEKALEIDPGQGDIIKNLQYLKSLE</sequence>
<feature type="transmembrane region" description="Helical" evidence="5">
    <location>
        <begin position="206"/>
        <end position="226"/>
    </location>
</feature>
<dbReference type="PANTHER" id="PTHR44227:SF3">
    <property type="entry name" value="PROTEIN O-MANNOSYL-TRANSFERASE TMTC4"/>
    <property type="match status" value="1"/>
</dbReference>
<feature type="transmembrane region" description="Helical" evidence="5">
    <location>
        <begin position="319"/>
        <end position="339"/>
    </location>
</feature>
<dbReference type="InterPro" id="IPR011990">
    <property type="entry name" value="TPR-like_helical_dom_sf"/>
</dbReference>